<reference evidence="1 2" key="1">
    <citation type="submission" date="2024-03" db="EMBL/GenBank/DDBJ databases">
        <authorList>
            <person name="Gkanogiannis A."/>
            <person name="Becerra Lopez-Lavalle L."/>
        </authorList>
    </citation>
    <scope>NUCLEOTIDE SEQUENCE [LARGE SCALE GENOMIC DNA]</scope>
</reference>
<organism evidence="1 2">
    <name type="scientific">Citrullus colocynthis</name>
    <name type="common">colocynth</name>
    <dbReference type="NCBI Taxonomy" id="252529"/>
    <lineage>
        <taxon>Eukaryota</taxon>
        <taxon>Viridiplantae</taxon>
        <taxon>Streptophyta</taxon>
        <taxon>Embryophyta</taxon>
        <taxon>Tracheophyta</taxon>
        <taxon>Spermatophyta</taxon>
        <taxon>Magnoliopsida</taxon>
        <taxon>eudicotyledons</taxon>
        <taxon>Gunneridae</taxon>
        <taxon>Pentapetalae</taxon>
        <taxon>rosids</taxon>
        <taxon>fabids</taxon>
        <taxon>Cucurbitales</taxon>
        <taxon>Cucurbitaceae</taxon>
        <taxon>Benincaseae</taxon>
        <taxon>Citrullus</taxon>
    </lineage>
</organism>
<evidence type="ECO:0000313" key="1">
    <source>
        <dbReference type="EMBL" id="CAK9308537.1"/>
    </source>
</evidence>
<sequence>MVQMYVIKPEEIRIVLRCRPTDLSTAIPATALVRVTASSHLPLLFLTPSPNTSLCHFTGRCSVP</sequence>
<gene>
    <name evidence="1" type="ORF">CITCOLO1_LOCUS46</name>
</gene>
<name>A0ABP0XK34_9ROSI</name>
<evidence type="ECO:0000313" key="2">
    <source>
        <dbReference type="Proteomes" id="UP001642487"/>
    </source>
</evidence>
<proteinExistence type="predicted"/>
<dbReference type="EMBL" id="OZ021735">
    <property type="protein sequence ID" value="CAK9308537.1"/>
    <property type="molecule type" value="Genomic_DNA"/>
</dbReference>
<accession>A0ABP0XK34</accession>
<dbReference type="Proteomes" id="UP001642487">
    <property type="component" value="Chromosome 1"/>
</dbReference>
<protein>
    <submittedName>
        <fullName evidence="1">Uncharacterized protein</fullName>
    </submittedName>
</protein>
<keyword evidence="2" id="KW-1185">Reference proteome</keyword>